<name>A0A841PX20_9BACL</name>
<sequence>MPNVHKKSRLANTDSGHITEENTSRESGKGIPYRKLKSPTQCCETISEDPGARNPRARVCGGLGHQWVAILPGGSHESGYPTLLTSS</sequence>
<feature type="compositionally biased region" description="Basic and acidic residues" evidence="1">
    <location>
        <begin position="17"/>
        <end position="28"/>
    </location>
</feature>
<organism evidence="2 3">
    <name type="scientific">Geomicrobium halophilum</name>
    <dbReference type="NCBI Taxonomy" id="549000"/>
    <lineage>
        <taxon>Bacteria</taxon>
        <taxon>Bacillati</taxon>
        <taxon>Bacillota</taxon>
        <taxon>Bacilli</taxon>
        <taxon>Bacillales</taxon>
        <taxon>Geomicrobium</taxon>
    </lineage>
</organism>
<proteinExistence type="predicted"/>
<feature type="region of interest" description="Disordered" evidence="1">
    <location>
        <begin position="1"/>
        <end position="39"/>
    </location>
</feature>
<protein>
    <submittedName>
        <fullName evidence="2">Uncharacterized protein</fullName>
    </submittedName>
</protein>
<dbReference type="AlphaFoldDB" id="A0A841PX20"/>
<reference evidence="2 3" key="1">
    <citation type="submission" date="2020-08" db="EMBL/GenBank/DDBJ databases">
        <title>Genomic Encyclopedia of Type Strains, Phase IV (KMG-IV): sequencing the most valuable type-strain genomes for metagenomic binning, comparative biology and taxonomic classification.</title>
        <authorList>
            <person name="Goeker M."/>
        </authorList>
    </citation>
    <scope>NUCLEOTIDE SEQUENCE [LARGE SCALE GENOMIC DNA]</scope>
    <source>
        <strain evidence="2 3">DSM 21769</strain>
    </source>
</reference>
<gene>
    <name evidence="2" type="ORF">HNR44_000561</name>
</gene>
<accession>A0A841PX20</accession>
<keyword evidence="3" id="KW-1185">Reference proteome</keyword>
<evidence type="ECO:0000256" key="1">
    <source>
        <dbReference type="SAM" id="MobiDB-lite"/>
    </source>
</evidence>
<dbReference type="Proteomes" id="UP000568839">
    <property type="component" value="Unassembled WGS sequence"/>
</dbReference>
<comment type="caution">
    <text evidence="2">The sequence shown here is derived from an EMBL/GenBank/DDBJ whole genome shotgun (WGS) entry which is preliminary data.</text>
</comment>
<dbReference type="RefSeq" id="WP_184402587.1">
    <property type="nucleotide sequence ID" value="NZ_JACHHJ010000001.1"/>
</dbReference>
<evidence type="ECO:0000313" key="2">
    <source>
        <dbReference type="EMBL" id="MBB6448612.1"/>
    </source>
</evidence>
<evidence type="ECO:0000313" key="3">
    <source>
        <dbReference type="Proteomes" id="UP000568839"/>
    </source>
</evidence>
<dbReference type="EMBL" id="JACHHJ010000001">
    <property type="protein sequence ID" value="MBB6448612.1"/>
    <property type="molecule type" value="Genomic_DNA"/>
</dbReference>